<reference evidence="1" key="1">
    <citation type="submission" date="2022-08" db="UniProtKB">
        <authorList>
            <consortium name="EnsemblMetazoa"/>
        </authorList>
    </citation>
    <scope>IDENTIFICATION</scope>
    <source>
        <strain evidence="1">05x7-T-G4-1.051#20</strain>
    </source>
</reference>
<dbReference type="SUPFAM" id="SSF50494">
    <property type="entry name" value="Trypsin-like serine proteases"/>
    <property type="match status" value="1"/>
</dbReference>
<name>A0A8W8JEK0_MAGGI</name>
<dbReference type="EnsemblMetazoa" id="G1882.1">
    <property type="protein sequence ID" value="G1882.1:cds"/>
    <property type="gene ID" value="G1882"/>
</dbReference>
<proteinExistence type="predicted"/>
<accession>A0A8W8JEK0</accession>
<dbReference type="AlphaFoldDB" id="A0A8W8JEK0"/>
<dbReference type="Proteomes" id="UP000005408">
    <property type="component" value="Unassembled WGS sequence"/>
</dbReference>
<evidence type="ECO:0000313" key="1">
    <source>
        <dbReference type="EnsemblMetazoa" id="G1882.1:cds"/>
    </source>
</evidence>
<protein>
    <submittedName>
        <fullName evidence="1">Uncharacterized protein</fullName>
    </submittedName>
</protein>
<sequence length="569" mass="64373">MNSKIKPRNGSSHKECLPLAIKRCKSTPAAMMTNTTEFIECSLNLFPHLINIFELTKEFIHRASGGIDIPKEWTDLDVSFVKAKVIALRSPEKDRRPIEKFMNDLKTWPFIPTISVCEEEKQVEIKNGMLFMNGQKYKETKQMLEAKYLDNKAIRSAITHPDVREVHEALTKLLETPIWKLLIEIKQNIQKSDVSDKQVKLSMELDILLNTVKHPVSDGIIRSISSTSHTISEIPDELRNYLLRKRDVSGFGIWNNYELRVFVNQENSRRHLQENMLTRFAQFFSSYRLDVIVCNPCFRQYFKQGEKIFPSKSAPLKPNEKNSYGTLGGFVTDQNADIHALTCAHVCQQGSSFFVAGGVSSIEKIGECAFKANLQAKTIQKFIDVALVKIDKRVKDRCDLSMYDDKSLTSPVRIYSGNLNEMVKKAFVYKIGASTSVTRGFVKSSEYHSKGREGRAELFFISGVGDAPFAKDGDSGSIVFTVDNSSARDIINIVGMVSGGFTQNSCVADQGEAKKATDCKSSTKREKDDEELGKKNEDSNDECIACFRMDTTLEFLKQNGWDIRFKDQI</sequence>
<evidence type="ECO:0000313" key="2">
    <source>
        <dbReference type="Proteomes" id="UP000005408"/>
    </source>
</evidence>
<dbReference type="InterPro" id="IPR009003">
    <property type="entry name" value="Peptidase_S1_PA"/>
</dbReference>
<keyword evidence="2" id="KW-1185">Reference proteome</keyword>
<organism evidence="1 2">
    <name type="scientific">Magallana gigas</name>
    <name type="common">Pacific oyster</name>
    <name type="synonym">Crassostrea gigas</name>
    <dbReference type="NCBI Taxonomy" id="29159"/>
    <lineage>
        <taxon>Eukaryota</taxon>
        <taxon>Metazoa</taxon>
        <taxon>Spiralia</taxon>
        <taxon>Lophotrochozoa</taxon>
        <taxon>Mollusca</taxon>
        <taxon>Bivalvia</taxon>
        <taxon>Autobranchia</taxon>
        <taxon>Pteriomorphia</taxon>
        <taxon>Ostreida</taxon>
        <taxon>Ostreoidea</taxon>
        <taxon>Ostreidae</taxon>
        <taxon>Magallana</taxon>
    </lineage>
</organism>